<feature type="domain" description="Exonuclease" evidence="1">
    <location>
        <begin position="76"/>
        <end position="238"/>
    </location>
</feature>
<name>A0ABS7WSX1_9BACT</name>
<gene>
    <name evidence="2" type="ORF">AVCANL283_07175</name>
</gene>
<dbReference type="InterPro" id="IPR012337">
    <property type="entry name" value="RNaseH-like_sf"/>
</dbReference>
<dbReference type="EMBL" id="JACGBB010000017">
    <property type="protein sequence ID" value="MBZ7987873.1"/>
    <property type="molecule type" value="Genomic_DNA"/>
</dbReference>
<dbReference type="InterPro" id="IPR036397">
    <property type="entry name" value="RNaseH_sf"/>
</dbReference>
<dbReference type="RefSeq" id="WP_172231700.1">
    <property type="nucleotide sequence ID" value="NZ_CP035946.1"/>
</dbReference>
<accession>A0ABS7WSX1</accession>
<dbReference type="Gene3D" id="3.30.420.10">
    <property type="entry name" value="Ribonuclease H-like superfamily/Ribonuclease H"/>
    <property type="match status" value="1"/>
</dbReference>
<dbReference type="NCBIfam" id="NF006316">
    <property type="entry name" value="PRK08517.1"/>
    <property type="match status" value="1"/>
</dbReference>
<dbReference type="Pfam" id="PF00929">
    <property type="entry name" value="RNase_T"/>
    <property type="match status" value="1"/>
</dbReference>
<keyword evidence="2" id="KW-0269">Exonuclease</keyword>
<proteinExistence type="predicted"/>
<dbReference type="SUPFAM" id="SSF53098">
    <property type="entry name" value="Ribonuclease H-like"/>
    <property type="match status" value="1"/>
</dbReference>
<evidence type="ECO:0000313" key="3">
    <source>
        <dbReference type="Proteomes" id="UP000786183"/>
    </source>
</evidence>
<keyword evidence="2" id="KW-0378">Hydrolase</keyword>
<dbReference type="NCBIfam" id="TIGR00573">
    <property type="entry name" value="dnaq"/>
    <property type="match status" value="1"/>
</dbReference>
<keyword evidence="3" id="KW-1185">Reference proteome</keyword>
<dbReference type="InterPro" id="IPR013520">
    <property type="entry name" value="Ribonucl_H"/>
</dbReference>
<dbReference type="CDD" id="cd06127">
    <property type="entry name" value="DEDDh"/>
    <property type="match status" value="1"/>
</dbReference>
<dbReference type="SMART" id="SM00479">
    <property type="entry name" value="EXOIII"/>
    <property type="match status" value="1"/>
</dbReference>
<organism evidence="2 3">
    <name type="scientific">Campylobacter canadensis</name>
    <dbReference type="NCBI Taxonomy" id="449520"/>
    <lineage>
        <taxon>Bacteria</taxon>
        <taxon>Pseudomonadati</taxon>
        <taxon>Campylobacterota</taxon>
        <taxon>Epsilonproteobacteria</taxon>
        <taxon>Campylobacterales</taxon>
        <taxon>Campylobacteraceae</taxon>
        <taxon>Campylobacter</taxon>
    </lineage>
</organism>
<dbReference type="InterPro" id="IPR006054">
    <property type="entry name" value="DnaQ"/>
</dbReference>
<evidence type="ECO:0000259" key="1">
    <source>
        <dbReference type="SMART" id="SM00479"/>
    </source>
</evidence>
<comment type="caution">
    <text evidence="2">The sequence shown here is derived from an EMBL/GenBank/DDBJ whole genome shotgun (WGS) entry which is preliminary data.</text>
</comment>
<keyword evidence="2" id="KW-0540">Nuclease</keyword>
<sequence length="257" mass="29763">MNNYEEVKLKLEKYNRLLDKYTKKTHNFNSFNNELEHIFHLPFDIFMINELGLDCEINKNNDLFLNSRTKSLKQQVFCAVDIETTGSCKSGEIIEIAAVKIKNNKIIDEFSTLIYNDNVPSEITELTGINTKMLENAPQIEEALYKFRKFIENSVFVAHNVNFDYSFLAKESIKYLNAPLLNQKLCTIMLSRRCIKLEKYGLNSLKEMLNISSIHHRALSDALACAMVLIFCINKLAFKTKTTQELLDFSISSNRLY</sequence>
<reference evidence="2 3" key="1">
    <citation type="submission" date="2020-07" db="EMBL/GenBank/DDBJ databases">
        <title>Transfer of Campylobacter canadensis to the novel genus Avispirillum gen. nov., that also includes two novel species recovered from migratory waterfowl: Avispirillum anseris sp. nov. and Avispirillum brantae sp. nov.</title>
        <authorList>
            <person name="Miller W.G."/>
            <person name="Chapman M.H."/>
            <person name="Yee E."/>
            <person name="Inglis G.D."/>
        </authorList>
    </citation>
    <scope>NUCLEOTIDE SEQUENCE [LARGE SCALE GENOMIC DNA]</scope>
    <source>
        <strain evidence="2 3">L283</strain>
    </source>
</reference>
<dbReference type="PANTHER" id="PTHR30231:SF41">
    <property type="entry name" value="DNA POLYMERASE III SUBUNIT EPSILON"/>
    <property type="match status" value="1"/>
</dbReference>
<dbReference type="GO" id="GO:0004527">
    <property type="term" value="F:exonuclease activity"/>
    <property type="evidence" value="ECO:0007669"/>
    <property type="project" value="UniProtKB-KW"/>
</dbReference>
<dbReference type="Proteomes" id="UP000786183">
    <property type="component" value="Unassembled WGS sequence"/>
</dbReference>
<protein>
    <submittedName>
        <fullName evidence="2">3'-5' exonuclease</fullName>
    </submittedName>
</protein>
<dbReference type="PANTHER" id="PTHR30231">
    <property type="entry name" value="DNA POLYMERASE III SUBUNIT EPSILON"/>
    <property type="match status" value="1"/>
</dbReference>
<evidence type="ECO:0000313" key="2">
    <source>
        <dbReference type="EMBL" id="MBZ7987873.1"/>
    </source>
</evidence>